<dbReference type="PANTHER" id="PTHR24007">
    <property type="entry name" value="BRCA1-ASSOCIATED PROTEIN"/>
    <property type="match status" value="1"/>
</dbReference>
<dbReference type="Pfam" id="PF13639">
    <property type="entry name" value="zf-RING_2"/>
    <property type="match status" value="1"/>
</dbReference>
<dbReference type="CDD" id="cd16457">
    <property type="entry name" value="RING-H2_BRAP2"/>
    <property type="match status" value="1"/>
</dbReference>
<feature type="compositionally biased region" description="Polar residues" evidence="5">
    <location>
        <begin position="477"/>
        <end position="487"/>
    </location>
</feature>
<feature type="domain" description="RING-type" evidence="6">
    <location>
        <begin position="261"/>
        <end position="298"/>
    </location>
</feature>
<feature type="domain" description="UBP-type" evidence="7">
    <location>
        <begin position="295"/>
        <end position="387"/>
    </location>
</feature>
<dbReference type="SMART" id="SM00184">
    <property type="entry name" value="RING"/>
    <property type="match status" value="1"/>
</dbReference>
<dbReference type="Pfam" id="PF07576">
    <property type="entry name" value="BRAP2"/>
    <property type="match status" value="1"/>
</dbReference>
<feature type="compositionally biased region" description="Polar residues" evidence="5">
    <location>
        <begin position="68"/>
        <end position="82"/>
    </location>
</feature>
<evidence type="ECO:0000313" key="8">
    <source>
        <dbReference type="Proteomes" id="UP000887575"/>
    </source>
</evidence>
<dbReference type="Pfam" id="PF02148">
    <property type="entry name" value="zf-UBP"/>
    <property type="match status" value="1"/>
</dbReference>
<organism evidence="8 9">
    <name type="scientific">Mesorhabditis belari</name>
    <dbReference type="NCBI Taxonomy" id="2138241"/>
    <lineage>
        <taxon>Eukaryota</taxon>
        <taxon>Metazoa</taxon>
        <taxon>Ecdysozoa</taxon>
        <taxon>Nematoda</taxon>
        <taxon>Chromadorea</taxon>
        <taxon>Rhabditida</taxon>
        <taxon>Rhabditina</taxon>
        <taxon>Rhabditomorpha</taxon>
        <taxon>Rhabditoidea</taxon>
        <taxon>Rhabditidae</taxon>
        <taxon>Mesorhabditinae</taxon>
        <taxon>Mesorhabditis</taxon>
    </lineage>
</organism>
<evidence type="ECO:0000256" key="2">
    <source>
        <dbReference type="ARBA" id="ARBA00022771"/>
    </source>
</evidence>
<dbReference type="InterPro" id="IPR047243">
    <property type="entry name" value="RING-H2_BRAP2"/>
</dbReference>
<dbReference type="Gene3D" id="3.30.40.10">
    <property type="entry name" value="Zinc/RING finger domain, C3HC4 (zinc finger)"/>
    <property type="match status" value="2"/>
</dbReference>
<dbReference type="GO" id="GO:0007265">
    <property type="term" value="P:Ras protein signal transduction"/>
    <property type="evidence" value="ECO:0007669"/>
    <property type="project" value="TreeGrafter"/>
</dbReference>
<accession>A0AAF3FFY7</accession>
<sequence>MNSDNSCLLIRLEIQKGSKKVDFQEESVNEGDKDSRSNSSRRVVNEMKKRSPQASSHASDAPLAPPTIKSSQEQSGVRSSPVNFKGKRTYSEVVVETFETDGLHEMSQETKESSRSNSEPLNIEKLSYYSGNPFVEKTEGILHFFKYNDESLSKESQSRMLCMLAVSSEITAREIVAFIKPSIASIEKMRIVRDSTPNQYMIILRFKTHHDCVIFYEEYNGQHFNSMEPYKCSLLFVDKIETVEEYDMREQNEKLTELPTCAVCLERMDDGVLSILCNHTFHADCLQKWADTTCPVCRYTQTPELVADQRCSDCGQSTDLWICLICGNIGCGRYAEAHAYRHFEATSHTFCLQVGGERVWDYVGDNYVHRLIQTDDSQKMVEYQRNGASDFEKDGKLDSLKIEYTVLLTSQLEAQREFFESRIAEEQRNHSNFEKMAIAQMDDLEDQLKRAVTECNNLRDQLTQCQTSKASTDKKQQSTQSKLNKLQSDLEEERSLNKALRDDHHKWVSKIVDLEKEKQGSSKEIAELKDQINDLLMHFEAQTKIQKQLEDNTITTQEIEEGQLGVAGSTKESGSRRRGNRHK</sequence>
<dbReference type="Proteomes" id="UP000887575">
    <property type="component" value="Unassembled WGS sequence"/>
</dbReference>
<dbReference type="SUPFAM" id="SSF57850">
    <property type="entry name" value="RING/U-box"/>
    <property type="match status" value="2"/>
</dbReference>
<evidence type="ECO:0000259" key="6">
    <source>
        <dbReference type="PROSITE" id="PS50089"/>
    </source>
</evidence>
<dbReference type="PROSITE" id="PS50089">
    <property type="entry name" value="ZF_RING_2"/>
    <property type="match status" value="1"/>
</dbReference>
<dbReference type="SMART" id="SM00290">
    <property type="entry name" value="ZnF_UBP"/>
    <property type="match status" value="1"/>
</dbReference>
<dbReference type="AlphaFoldDB" id="A0AAF3FFY7"/>
<feature type="region of interest" description="Disordered" evidence="5">
    <location>
        <begin position="556"/>
        <end position="583"/>
    </location>
</feature>
<dbReference type="InterPro" id="IPR011422">
    <property type="entry name" value="BRAP2/ETP1_RRM"/>
</dbReference>
<dbReference type="GO" id="GO:0016567">
    <property type="term" value="P:protein ubiquitination"/>
    <property type="evidence" value="ECO:0007669"/>
    <property type="project" value="TreeGrafter"/>
</dbReference>
<evidence type="ECO:0000259" key="7">
    <source>
        <dbReference type="PROSITE" id="PS50271"/>
    </source>
</evidence>
<evidence type="ECO:0000256" key="5">
    <source>
        <dbReference type="SAM" id="MobiDB-lite"/>
    </source>
</evidence>
<feature type="region of interest" description="Disordered" evidence="5">
    <location>
        <begin position="19"/>
        <end position="83"/>
    </location>
</feature>
<dbReference type="InterPro" id="IPR001841">
    <property type="entry name" value="Znf_RING"/>
</dbReference>
<protein>
    <submittedName>
        <fullName evidence="9">BRCA1-associated protein</fullName>
    </submittedName>
</protein>
<keyword evidence="3" id="KW-0862">Zinc</keyword>
<name>A0AAF3FFY7_9BILA</name>
<dbReference type="InterPro" id="IPR001607">
    <property type="entry name" value="Znf_UBP"/>
</dbReference>
<proteinExistence type="predicted"/>
<dbReference type="InterPro" id="IPR013083">
    <property type="entry name" value="Znf_RING/FYVE/PHD"/>
</dbReference>
<evidence type="ECO:0000256" key="3">
    <source>
        <dbReference type="ARBA" id="ARBA00022833"/>
    </source>
</evidence>
<keyword evidence="8" id="KW-1185">Reference proteome</keyword>
<evidence type="ECO:0000313" key="9">
    <source>
        <dbReference type="WBParaSite" id="MBELARI_LOCUS5779"/>
    </source>
</evidence>
<evidence type="ECO:0000256" key="1">
    <source>
        <dbReference type="ARBA" id="ARBA00022723"/>
    </source>
</evidence>
<dbReference type="PROSITE" id="PS50271">
    <property type="entry name" value="ZF_UBP"/>
    <property type="match status" value="1"/>
</dbReference>
<reference evidence="9" key="1">
    <citation type="submission" date="2024-02" db="UniProtKB">
        <authorList>
            <consortium name="WormBaseParasite"/>
        </authorList>
    </citation>
    <scope>IDENTIFICATION</scope>
</reference>
<dbReference type="GO" id="GO:0008270">
    <property type="term" value="F:zinc ion binding"/>
    <property type="evidence" value="ECO:0007669"/>
    <property type="project" value="UniProtKB-KW"/>
</dbReference>
<evidence type="ECO:0000256" key="4">
    <source>
        <dbReference type="PROSITE-ProRule" id="PRU00502"/>
    </source>
</evidence>
<dbReference type="GO" id="GO:0061630">
    <property type="term" value="F:ubiquitin protein ligase activity"/>
    <property type="evidence" value="ECO:0007669"/>
    <property type="project" value="TreeGrafter"/>
</dbReference>
<keyword evidence="2 4" id="KW-0863">Zinc-finger</keyword>
<keyword evidence="1" id="KW-0479">Metal-binding</keyword>
<dbReference type="WBParaSite" id="MBELARI_LOCUS5779">
    <property type="protein sequence ID" value="MBELARI_LOCUS5779"/>
    <property type="gene ID" value="MBELARI_LOCUS5779"/>
</dbReference>
<dbReference type="PANTHER" id="PTHR24007:SF7">
    <property type="entry name" value="BRCA1-ASSOCIATED PROTEIN"/>
    <property type="match status" value="1"/>
</dbReference>
<feature type="region of interest" description="Disordered" evidence="5">
    <location>
        <begin position="464"/>
        <end position="490"/>
    </location>
</feature>
<dbReference type="GO" id="GO:0005737">
    <property type="term" value="C:cytoplasm"/>
    <property type="evidence" value="ECO:0007669"/>
    <property type="project" value="TreeGrafter"/>
</dbReference>